<dbReference type="GO" id="GO:0045892">
    <property type="term" value="P:negative regulation of DNA-templated transcription"/>
    <property type="evidence" value="ECO:0007669"/>
    <property type="project" value="InterPro"/>
</dbReference>
<keyword evidence="2" id="KW-0805">Transcription regulation</keyword>
<evidence type="ECO:0000256" key="2">
    <source>
        <dbReference type="ARBA" id="ARBA00023015"/>
    </source>
</evidence>
<dbReference type="eggNOG" id="COG3682">
    <property type="taxonomic scope" value="Bacteria"/>
</dbReference>
<dbReference type="OrthoDB" id="9795583at2"/>
<name>N2A711_9FIRM</name>
<dbReference type="Pfam" id="PF03965">
    <property type="entry name" value="Penicillinase_R"/>
    <property type="match status" value="1"/>
</dbReference>
<gene>
    <name evidence="5" type="ORF">C823_05157</name>
</gene>
<dbReference type="PATRIC" id="fig|1235802.3.peg.5444"/>
<keyword evidence="6" id="KW-1185">Reference proteome</keyword>
<evidence type="ECO:0000256" key="1">
    <source>
        <dbReference type="ARBA" id="ARBA00011046"/>
    </source>
</evidence>
<evidence type="ECO:0000313" key="6">
    <source>
        <dbReference type="Proteomes" id="UP000012589"/>
    </source>
</evidence>
<proteinExistence type="inferred from homology"/>
<dbReference type="InterPro" id="IPR036390">
    <property type="entry name" value="WH_DNA-bd_sf"/>
</dbReference>
<comment type="caution">
    <text evidence="5">The sequence shown here is derived from an EMBL/GenBank/DDBJ whole genome shotgun (WGS) entry which is preliminary data.</text>
</comment>
<evidence type="ECO:0000256" key="3">
    <source>
        <dbReference type="ARBA" id="ARBA00023125"/>
    </source>
</evidence>
<dbReference type="AlphaFoldDB" id="N2A711"/>
<accession>N2A711</accession>
<dbReference type="GO" id="GO:0003677">
    <property type="term" value="F:DNA binding"/>
    <property type="evidence" value="ECO:0007669"/>
    <property type="project" value="UniProtKB-KW"/>
</dbReference>
<dbReference type="EMBL" id="AQFT01000149">
    <property type="protein sequence ID" value="EMZ20169.1"/>
    <property type="molecule type" value="Genomic_DNA"/>
</dbReference>
<organism evidence="5 6">
    <name type="scientific">Eubacterium plexicaudatum ASF492</name>
    <dbReference type="NCBI Taxonomy" id="1235802"/>
    <lineage>
        <taxon>Bacteria</taxon>
        <taxon>Bacillati</taxon>
        <taxon>Bacillota</taxon>
        <taxon>Clostridia</taxon>
        <taxon>Eubacteriales</taxon>
        <taxon>Eubacteriaceae</taxon>
        <taxon>Eubacterium</taxon>
    </lineage>
</organism>
<evidence type="ECO:0000256" key="4">
    <source>
        <dbReference type="ARBA" id="ARBA00023163"/>
    </source>
</evidence>
<dbReference type="Proteomes" id="UP000012589">
    <property type="component" value="Unassembled WGS sequence"/>
</dbReference>
<dbReference type="SUPFAM" id="SSF46785">
    <property type="entry name" value="Winged helix' DNA-binding domain"/>
    <property type="match status" value="1"/>
</dbReference>
<evidence type="ECO:0000313" key="5">
    <source>
        <dbReference type="EMBL" id="EMZ20169.1"/>
    </source>
</evidence>
<protein>
    <submittedName>
        <fullName evidence="5">Uncharacterized protein</fullName>
    </submittedName>
</protein>
<dbReference type="InterPro" id="IPR036388">
    <property type="entry name" value="WH-like_DNA-bd_sf"/>
</dbReference>
<dbReference type="InterPro" id="IPR005650">
    <property type="entry name" value="BlaI_family"/>
</dbReference>
<sequence>MEQKTVKLFNSELKVMDILWKEGDVQARYVADILARELGWNKNTTYTLIKRCIKKGAIERSEPHFMCHALIPKEEVQEAETNELINKIYDGSVEKLFAALLSRKKLSTEQIEKLKQIVADLE</sequence>
<comment type="similarity">
    <text evidence="1">Belongs to the BlaI transcriptional regulatory family.</text>
</comment>
<reference evidence="5 6" key="1">
    <citation type="journal article" date="2014" name="Genome Announc.">
        <title>Draft genome sequences of the altered schaedler flora, a defined bacterial community from gnotobiotic mice.</title>
        <authorList>
            <person name="Wannemuehler M.J."/>
            <person name="Overstreet A.M."/>
            <person name="Ward D.V."/>
            <person name="Phillips G.J."/>
        </authorList>
    </citation>
    <scope>NUCLEOTIDE SEQUENCE [LARGE SCALE GENOMIC DNA]</scope>
    <source>
        <strain evidence="5 6">ASF492</strain>
    </source>
</reference>
<dbReference type="Gene3D" id="1.10.10.10">
    <property type="entry name" value="Winged helix-like DNA-binding domain superfamily/Winged helix DNA-binding domain"/>
    <property type="match status" value="1"/>
</dbReference>
<dbReference type="PIRSF" id="PIRSF019455">
    <property type="entry name" value="CopR_AtkY"/>
    <property type="match status" value="1"/>
</dbReference>
<dbReference type="Gene3D" id="1.10.4040.10">
    <property type="entry name" value="Penicillinase repressor domain"/>
    <property type="match status" value="1"/>
</dbReference>
<dbReference type="STRING" id="1235802.C823_05157"/>
<keyword evidence="4" id="KW-0804">Transcription</keyword>
<dbReference type="HOGENOM" id="CLU_119090_2_0_9"/>
<keyword evidence="3" id="KW-0238">DNA-binding</keyword>